<sequence>MNNEKTILPILTISETEPTPLLQDFATFIHYLIGHHIVLTRTNEFISGKELYELNQMMTYPLPDSTSRTEQPSYPLLHLFYYLVLAGKLFQKTSKKGRRLVLEPTGRLQIYEELKPAEKYFFLLETFWVDADWEKLQGTHAHSPIDTVPAVLEYMSKQQAGRKIRLKDERKIPNLIWIFWDWGYFLLYFSFFGFWDVTRDEDTLKQYGVKRYFQAESITPSAFGVRMFLILKEARKLPYWNLPSRRKSGEWKNIPGSPLPDENPFFLPFIPLFPEGELQKSLPREGIKFVDGTYIFKVSLAKDLWRRIEISANHTLLDLHGAIQETYDFDDDHLYSFFMDGKRWSHERFTSPFDDEGPHVDEVRIGELGLFAGQNILYLFDYGDEWKFRVELEDIRLKGPKPRKPKVIGKKGESPEQYPRYDEE</sequence>
<feature type="transmembrane region" description="Helical" evidence="2">
    <location>
        <begin position="175"/>
        <end position="195"/>
    </location>
</feature>
<organism evidence="4 5">
    <name type="scientific">bacterium (Candidatus Ratteibacteria) CG01_land_8_20_14_3_00_40_19</name>
    <dbReference type="NCBI Taxonomy" id="2014290"/>
    <lineage>
        <taxon>Bacteria</taxon>
        <taxon>Candidatus Ratteibacteria</taxon>
    </lineage>
</organism>
<dbReference type="InterPro" id="IPR012912">
    <property type="entry name" value="Plasmid_pRiA4b_Orf3-like"/>
</dbReference>
<name>A0A2M7E6X0_9BACT</name>
<keyword evidence="2" id="KW-1133">Transmembrane helix</keyword>
<evidence type="ECO:0000313" key="4">
    <source>
        <dbReference type="EMBL" id="PIV63479.1"/>
    </source>
</evidence>
<feature type="domain" description="Plasmid pRiA4b Orf3-like" evidence="3">
    <location>
        <begin position="297"/>
        <end position="415"/>
    </location>
</feature>
<feature type="compositionally biased region" description="Basic and acidic residues" evidence="1">
    <location>
        <begin position="410"/>
        <end position="424"/>
    </location>
</feature>
<dbReference type="SUPFAM" id="SSF159941">
    <property type="entry name" value="MM3350-like"/>
    <property type="match status" value="1"/>
</dbReference>
<dbReference type="PANTHER" id="PTHR41878">
    <property type="entry name" value="LEXA REPRESSOR-RELATED"/>
    <property type="match status" value="1"/>
</dbReference>
<dbReference type="EMBL" id="PETL01000347">
    <property type="protein sequence ID" value="PIV63479.1"/>
    <property type="molecule type" value="Genomic_DNA"/>
</dbReference>
<proteinExistence type="predicted"/>
<evidence type="ECO:0000313" key="5">
    <source>
        <dbReference type="Proteomes" id="UP000228886"/>
    </source>
</evidence>
<reference evidence="5" key="1">
    <citation type="submission" date="2017-09" db="EMBL/GenBank/DDBJ databases">
        <title>Depth-based differentiation of microbial function through sediment-hosted aquifers and enrichment of novel symbionts in the deep terrestrial subsurface.</title>
        <authorList>
            <person name="Probst A.J."/>
            <person name="Ladd B."/>
            <person name="Jarett J.K."/>
            <person name="Geller-Mcgrath D.E."/>
            <person name="Sieber C.M.K."/>
            <person name="Emerson J.B."/>
            <person name="Anantharaman K."/>
            <person name="Thomas B.C."/>
            <person name="Malmstrom R."/>
            <person name="Stieglmeier M."/>
            <person name="Klingl A."/>
            <person name="Woyke T."/>
            <person name="Ryan C.M."/>
            <person name="Banfield J.F."/>
        </authorList>
    </citation>
    <scope>NUCLEOTIDE SEQUENCE [LARGE SCALE GENOMIC DNA]</scope>
</reference>
<dbReference type="AlphaFoldDB" id="A0A2M7E6X0"/>
<protein>
    <recommendedName>
        <fullName evidence="3">Plasmid pRiA4b Orf3-like domain-containing protein</fullName>
    </recommendedName>
</protein>
<feature type="region of interest" description="Disordered" evidence="1">
    <location>
        <begin position="399"/>
        <end position="424"/>
    </location>
</feature>
<gene>
    <name evidence="4" type="ORF">COS11_07235</name>
</gene>
<dbReference type="Pfam" id="PF07929">
    <property type="entry name" value="PRiA4_ORF3"/>
    <property type="match status" value="1"/>
</dbReference>
<feature type="compositionally biased region" description="Basic residues" evidence="1">
    <location>
        <begin position="399"/>
        <end position="409"/>
    </location>
</feature>
<dbReference type="Gene3D" id="3.10.290.30">
    <property type="entry name" value="MM3350-like"/>
    <property type="match status" value="1"/>
</dbReference>
<dbReference type="InterPro" id="IPR024047">
    <property type="entry name" value="MM3350-like_sf"/>
</dbReference>
<dbReference type="Proteomes" id="UP000228886">
    <property type="component" value="Unassembled WGS sequence"/>
</dbReference>
<dbReference type="PANTHER" id="PTHR41878:SF1">
    <property type="entry name" value="TNPR PROTEIN"/>
    <property type="match status" value="1"/>
</dbReference>
<keyword evidence="2" id="KW-0812">Transmembrane</keyword>
<comment type="caution">
    <text evidence="4">The sequence shown here is derived from an EMBL/GenBank/DDBJ whole genome shotgun (WGS) entry which is preliminary data.</text>
</comment>
<accession>A0A2M7E6X0</accession>
<keyword evidence="2" id="KW-0472">Membrane</keyword>
<evidence type="ECO:0000256" key="2">
    <source>
        <dbReference type="SAM" id="Phobius"/>
    </source>
</evidence>
<evidence type="ECO:0000256" key="1">
    <source>
        <dbReference type="SAM" id="MobiDB-lite"/>
    </source>
</evidence>
<evidence type="ECO:0000259" key="3">
    <source>
        <dbReference type="Pfam" id="PF07929"/>
    </source>
</evidence>